<evidence type="ECO:0000256" key="3">
    <source>
        <dbReference type="ARBA" id="ARBA00022701"/>
    </source>
</evidence>
<sequence length="1157" mass="130245">MVDCAVIISDIFKLLTMKTNPFDRVWGTKFPFPSALLSEFKKAHFCSHPALLFPFPNSLTWVILGSDLLSQLTPFDLLRVQRVDRPSQPSDQPGSAPHGKGSRPSTADSDSSMETSTRRSLIPMSPSHTPRSYDKIPRDSRSADGNAAGRQDKDKGVNIQVVLRCRPLSAEEQRLTTPSVVSCNESRREVSVTQKNAINKHVDRTFTFDKVFGPKSIQKDVFDHAVVPLVNEVLEGYNCTIFAYGQTGTGKTYTMEGGGTKMQNDELPNDAGVIQRAVRRIFEILENQGTEYSMKVSFLELYNEEITDLLAPEEIKFTEEKSKKPIALMEDGKGGVFVRGLEEEIVSSAGEIYKILEKGSAKRKTAETLLNKQSSRSHSIFSITIHIKESTPEGEELIKCGKLNLVDLAGSENVSRSGAKEGRAREAGEINKSLLTLGRVINTLVEHSGHIPYRDSKLTRLLRDSLGGKTKTCIIATISPAIHCLEETISTLDYAHRAKNIRNKPEVNQKMMKTALIKDLYTDIDRLKQELYAAREKNGIYIPKEQYLQDEAEKKAMSEKLDRLEMDIDTKDKQLIEIKELYDNEKMLSEDLTDKLQNTQKKLEQTEITLSDMEQRFKQATSTIKEKEFLISNLLKSEKALFDQASKLRFQLEDVLSDVSGLFSKIERKNKLEDSNKSLVQNFQSQLTQDLDVLHHTVSSSVAQQETQLKELRRELESFLSTKVKVTEQLKEQVKKFKERSCSSVRDLDGLVTEMDVKSQLTFEAFKSQVNSHSSTLEGCFNGILLKADELLNALHGGLSKQEEALNSFIEQQHQRILRTIEATRSVSKVTEDFFDTLDTQTSKFSMILEDSQSVNNEQLSQFQKTFEDIAAKEEKYLVEKVAELMADSNSRKKKMVEEAIGNLRETAMKKTMNLQTEMVNTSNATSLIREKWDAYKETTESSYCSDASTLGDGKCCLEQGIQQCMEKVMLSSEAWKNAQSSISNVAQSHIVSSDSIIRNGAETNQLVRAKVSSLTKTAVEDWTVATEDLAFSVDDSYRMDQKLHDTSNTLIAPCHEKLRELESTHHSKVVEMSDCAETSLKRDYMVDEQTCSTPRNRSIKIPSLKSIEELKSPAVDELIKAFWDEKALSKHSSGDLKNLAGAIESENYRQPFSAIN</sequence>
<accession>A0AAD5W916</accession>
<proteinExistence type="inferred from homology"/>
<evidence type="ECO:0000256" key="7">
    <source>
        <dbReference type="ARBA" id="ARBA00023212"/>
    </source>
</evidence>
<evidence type="ECO:0000256" key="9">
    <source>
        <dbReference type="ARBA" id="ARBA00046159"/>
    </source>
</evidence>
<keyword evidence="15" id="KW-1185">Reference proteome</keyword>
<keyword evidence="3" id="KW-0493">Microtubule</keyword>
<comment type="subcellular location">
    <subcellularLocation>
        <location evidence="1">Cytoplasm</location>
        <location evidence="1">Cytoskeleton</location>
        <location evidence="1">Spindle</location>
    </subcellularLocation>
</comment>
<dbReference type="SUPFAM" id="SSF52540">
    <property type="entry name" value="P-loop containing nucleoside triphosphate hydrolases"/>
    <property type="match status" value="1"/>
</dbReference>
<dbReference type="FunFam" id="3.40.850.10:FF:000019">
    <property type="entry name" value="Kinesin-like protein KIN-5D"/>
    <property type="match status" value="1"/>
</dbReference>
<evidence type="ECO:0000256" key="12">
    <source>
        <dbReference type="SAM" id="MobiDB-lite"/>
    </source>
</evidence>
<dbReference type="InterPro" id="IPR047241">
    <property type="entry name" value="KIF11-like_kin_motor_dom"/>
</dbReference>
<dbReference type="PROSITE" id="PS50067">
    <property type="entry name" value="KINESIN_MOTOR_2"/>
    <property type="match status" value="1"/>
</dbReference>
<keyword evidence="6 10" id="KW-0505">Motor protein</keyword>
<evidence type="ECO:0000256" key="2">
    <source>
        <dbReference type="ARBA" id="ARBA00022490"/>
    </source>
</evidence>
<reference evidence="14 15" key="1">
    <citation type="journal article" date="2022" name="Cell">
        <title>Repeat-based holocentromeres influence genome architecture and karyotype evolution.</title>
        <authorList>
            <person name="Hofstatter P.G."/>
            <person name="Thangavel G."/>
            <person name="Lux T."/>
            <person name="Neumann P."/>
            <person name="Vondrak T."/>
            <person name="Novak P."/>
            <person name="Zhang M."/>
            <person name="Costa L."/>
            <person name="Castellani M."/>
            <person name="Scott A."/>
            <person name="Toegelov H."/>
            <person name="Fuchs J."/>
            <person name="Mata-Sucre Y."/>
            <person name="Dias Y."/>
            <person name="Vanzela A.L.L."/>
            <person name="Huettel B."/>
            <person name="Almeida C.C.S."/>
            <person name="Simkova H."/>
            <person name="Souza G."/>
            <person name="Pedrosa-Harand A."/>
            <person name="Macas J."/>
            <person name="Mayer K.F.X."/>
            <person name="Houben A."/>
            <person name="Marques A."/>
        </authorList>
    </citation>
    <scope>NUCLEOTIDE SEQUENCE [LARGE SCALE GENOMIC DNA]</scope>
    <source>
        <strain evidence="14">RhyTen1mFocal</strain>
    </source>
</reference>
<feature type="region of interest" description="Disordered" evidence="12">
    <location>
        <begin position="84"/>
        <end position="155"/>
    </location>
</feature>
<dbReference type="EMBL" id="JAMRDG010000002">
    <property type="protein sequence ID" value="KAJ3684019.1"/>
    <property type="molecule type" value="Genomic_DNA"/>
</dbReference>
<feature type="binding site" evidence="10">
    <location>
        <begin position="245"/>
        <end position="252"/>
    </location>
    <ligand>
        <name>ATP</name>
        <dbReference type="ChEBI" id="CHEBI:30616"/>
    </ligand>
</feature>
<dbReference type="InterPro" id="IPR019821">
    <property type="entry name" value="Kinesin_motor_CS"/>
</dbReference>
<evidence type="ECO:0000256" key="10">
    <source>
        <dbReference type="PROSITE-ProRule" id="PRU00283"/>
    </source>
</evidence>
<dbReference type="AlphaFoldDB" id="A0AAD5W916"/>
<dbReference type="InterPro" id="IPR036961">
    <property type="entry name" value="Kinesin_motor_dom_sf"/>
</dbReference>
<evidence type="ECO:0000313" key="14">
    <source>
        <dbReference type="EMBL" id="KAJ3684019.1"/>
    </source>
</evidence>
<keyword evidence="2" id="KW-0963">Cytoplasm</keyword>
<keyword evidence="5 10" id="KW-0067">ATP-binding</keyword>
<gene>
    <name evidence="14" type="ORF">LUZ61_013183</name>
</gene>
<dbReference type="PROSITE" id="PS00411">
    <property type="entry name" value="KINESIN_MOTOR_1"/>
    <property type="match status" value="1"/>
</dbReference>
<organism evidence="14 15">
    <name type="scientific">Rhynchospora tenuis</name>
    <dbReference type="NCBI Taxonomy" id="198213"/>
    <lineage>
        <taxon>Eukaryota</taxon>
        <taxon>Viridiplantae</taxon>
        <taxon>Streptophyta</taxon>
        <taxon>Embryophyta</taxon>
        <taxon>Tracheophyta</taxon>
        <taxon>Spermatophyta</taxon>
        <taxon>Magnoliopsida</taxon>
        <taxon>Liliopsida</taxon>
        <taxon>Poales</taxon>
        <taxon>Cyperaceae</taxon>
        <taxon>Cyperoideae</taxon>
        <taxon>Rhynchosporeae</taxon>
        <taxon>Rhynchospora</taxon>
    </lineage>
</organism>
<evidence type="ECO:0000256" key="11">
    <source>
        <dbReference type="SAM" id="Coils"/>
    </source>
</evidence>
<evidence type="ECO:0000313" key="15">
    <source>
        <dbReference type="Proteomes" id="UP001210211"/>
    </source>
</evidence>
<dbReference type="InterPro" id="IPR027417">
    <property type="entry name" value="P-loop_NTPase"/>
</dbReference>
<dbReference type="GO" id="GO:0072686">
    <property type="term" value="C:mitotic spindle"/>
    <property type="evidence" value="ECO:0007669"/>
    <property type="project" value="TreeGrafter"/>
</dbReference>
<dbReference type="Gene3D" id="3.40.850.10">
    <property type="entry name" value="Kinesin motor domain"/>
    <property type="match status" value="1"/>
</dbReference>
<comment type="similarity">
    <text evidence="8">Belongs to the TRAFAC class myosin-kinesin ATPase superfamily. Kinesin family. KIN-5/BimC subfamily.</text>
</comment>
<dbReference type="GO" id="GO:0005524">
    <property type="term" value="F:ATP binding"/>
    <property type="evidence" value="ECO:0007669"/>
    <property type="project" value="UniProtKB-UniRule"/>
</dbReference>
<dbReference type="PANTHER" id="PTHR47970">
    <property type="entry name" value="KINESIN-LIKE PROTEIN KIF11"/>
    <property type="match status" value="1"/>
</dbReference>
<dbReference type="PRINTS" id="PR00380">
    <property type="entry name" value="KINESINHEAVY"/>
</dbReference>
<dbReference type="InterPro" id="IPR047149">
    <property type="entry name" value="KIF11-like"/>
</dbReference>
<dbReference type="GO" id="GO:0007018">
    <property type="term" value="P:microtubule-based movement"/>
    <property type="evidence" value="ECO:0007669"/>
    <property type="project" value="InterPro"/>
</dbReference>
<keyword evidence="11" id="KW-0175">Coiled coil</keyword>
<dbReference type="GO" id="GO:0008017">
    <property type="term" value="F:microtubule binding"/>
    <property type="evidence" value="ECO:0007669"/>
    <property type="project" value="InterPro"/>
</dbReference>
<dbReference type="GO" id="GO:0008574">
    <property type="term" value="F:plus-end-directed microtubule motor activity"/>
    <property type="evidence" value="ECO:0007669"/>
    <property type="project" value="TreeGrafter"/>
</dbReference>
<evidence type="ECO:0000256" key="6">
    <source>
        <dbReference type="ARBA" id="ARBA00023175"/>
    </source>
</evidence>
<dbReference type="GO" id="GO:0090307">
    <property type="term" value="P:mitotic spindle assembly"/>
    <property type="evidence" value="ECO:0007669"/>
    <property type="project" value="TreeGrafter"/>
</dbReference>
<dbReference type="Pfam" id="PF00225">
    <property type="entry name" value="Kinesin"/>
    <property type="match status" value="1"/>
</dbReference>
<comment type="caution">
    <text evidence="14">The sequence shown here is derived from an EMBL/GenBank/DDBJ whole genome shotgun (WGS) entry which is preliminary data.</text>
</comment>
<dbReference type="GO" id="GO:0051231">
    <property type="term" value="P:spindle elongation"/>
    <property type="evidence" value="ECO:0007669"/>
    <property type="project" value="TreeGrafter"/>
</dbReference>
<dbReference type="Proteomes" id="UP001210211">
    <property type="component" value="Unassembled WGS sequence"/>
</dbReference>
<evidence type="ECO:0000256" key="5">
    <source>
        <dbReference type="ARBA" id="ARBA00022840"/>
    </source>
</evidence>
<feature type="coiled-coil region" evidence="11">
    <location>
        <begin position="702"/>
        <end position="729"/>
    </location>
</feature>
<feature type="compositionally biased region" description="Polar residues" evidence="12">
    <location>
        <begin position="103"/>
        <end position="119"/>
    </location>
</feature>
<dbReference type="SMART" id="SM00129">
    <property type="entry name" value="KISc"/>
    <property type="match status" value="1"/>
</dbReference>
<protein>
    <recommendedName>
        <fullName evidence="13">Kinesin motor domain-containing protein</fullName>
    </recommendedName>
</protein>
<feature type="coiled-coil region" evidence="11">
    <location>
        <begin position="517"/>
        <end position="623"/>
    </location>
</feature>
<dbReference type="PANTHER" id="PTHR47970:SF2">
    <property type="entry name" value="KINESIN-LIKE PROTEIN KIN-5D"/>
    <property type="match status" value="1"/>
</dbReference>
<evidence type="ECO:0000259" key="13">
    <source>
        <dbReference type="PROSITE" id="PS50067"/>
    </source>
</evidence>
<keyword evidence="4 10" id="KW-0547">Nucleotide-binding</keyword>
<comment type="function">
    <text evidence="9">Responsible for microtubule translocation. May be important for the organization of phragmoplast-specific arrays of microtubules. Plays an essential role in stabilizing the mitotic spindle. Required during mitotic cytokinesis.</text>
</comment>
<feature type="domain" description="Kinesin motor" evidence="13">
    <location>
        <begin position="158"/>
        <end position="501"/>
    </location>
</feature>
<keyword evidence="7" id="KW-0206">Cytoskeleton</keyword>
<dbReference type="GO" id="GO:0005876">
    <property type="term" value="C:spindle microtubule"/>
    <property type="evidence" value="ECO:0007669"/>
    <property type="project" value="TreeGrafter"/>
</dbReference>
<dbReference type="CDD" id="cd01364">
    <property type="entry name" value="KISc_BimC_Eg5"/>
    <property type="match status" value="1"/>
</dbReference>
<evidence type="ECO:0000256" key="4">
    <source>
        <dbReference type="ARBA" id="ARBA00022741"/>
    </source>
</evidence>
<evidence type="ECO:0000256" key="1">
    <source>
        <dbReference type="ARBA" id="ARBA00004186"/>
    </source>
</evidence>
<dbReference type="InterPro" id="IPR001752">
    <property type="entry name" value="Kinesin_motor_dom"/>
</dbReference>
<evidence type="ECO:0000256" key="8">
    <source>
        <dbReference type="ARBA" id="ARBA00034704"/>
    </source>
</evidence>
<name>A0AAD5W916_9POAL</name>
<feature type="compositionally biased region" description="Basic and acidic residues" evidence="12">
    <location>
        <begin position="131"/>
        <end position="142"/>
    </location>
</feature>